<dbReference type="OrthoDB" id="5461243at2"/>
<dbReference type="Pfam" id="PF13490">
    <property type="entry name" value="zf-HC2"/>
    <property type="match status" value="1"/>
</dbReference>
<reference evidence="2 3" key="1">
    <citation type="submission" date="2018-06" db="EMBL/GenBank/DDBJ databases">
        <title>Complete genome of Desulfovibrio indonesiensis P37SLT.</title>
        <authorList>
            <person name="Crispim J.S."/>
            <person name="Vidigal P.M.P."/>
            <person name="Silva L.C.F."/>
            <person name="Laguardia C.N."/>
            <person name="Araujo L.C."/>
            <person name="Dias R.S."/>
            <person name="Sousa M.P."/>
            <person name="Paula S.O."/>
            <person name="Silva C."/>
        </authorList>
    </citation>
    <scope>NUCLEOTIDE SEQUENCE [LARGE SCALE GENOMIC DNA]</scope>
    <source>
        <strain evidence="2 3">P37SLT</strain>
    </source>
</reference>
<dbReference type="Gene3D" id="1.10.10.1320">
    <property type="entry name" value="Anti-sigma factor, zinc-finger domain"/>
    <property type="match status" value="1"/>
</dbReference>
<keyword evidence="3" id="KW-1185">Reference proteome</keyword>
<sequence>MDISPQAARIYLQRRSYMRVRVEKYIHDTGIRIWGGTIEEGLSRNSYMCPGHNTIAAYLDKKLPAKARKAVEDHMASCKECRIEAMELRKIIASTNSTCEMEEMYGY</sequence>
<evidence type="ECO:0000259" key="1">
    <source>
        <dbReference type="Pfam" id="PF13490"/>
    </source>
</evidence>
<accession>A0A7M3MCX6</accession>
<gene>
    <name evidence="2" type="ORF">DPQ33_13275</name>
</gene>
<dbReference type="Proteomes" id="UP000448292">
    <property type="component" value="Unassembled WGS sequence"/>
</dbReference>
<dbReference type="AlphaFoldDB" id="A0A7M3MCX6"/>
<dbReference type="EMBL" id="QMIE01000013">
    <property type="protein sequence ID" value="TVM15935.1"/>
    <property type="molecule type" value="Genomic_DNA"/>
</dbReference>
<protein>
    <recommendedName>
        <fullName evidence="1">Putative zinc-finger domain-containing protein</fullName>
    </recommendedName>
</protein>
<proteinExistence type="predicted"/>
<evidence type="ECO:0000313" key="2">
    <source>
        <dbReference type="EMBL" id="TVM15935.1"/>
    </source>
</evidence>
<comment type="caution">
    <text evidence="2">The sequence shown here is derived from an EMBL/GenBank/DDBJ whole genome shotgun (WGS) entry which is preliminary data.</text>
</comment>
<organism evidence="2 3">
    <name type="scientific">Oceanidesulfovibrio indonesiensis</name>
    <dbReference type="NCBI Taxonomy" id="54767"/>
    <lineage>
        <taxon>Bacteria</taxon>
        <taxon>Pseudomonadati</taxon>
        <taxon>Thermodesulfobacteriota</taxon>
        <taxon>Desulfovibrionia</taxon>
        <taxon>Desulfovibrionales</taxon>
        <taxon>Desulfovibrionaceae</taxon>
        <taxon>Oceanidesulfovibrio</taxon>
    </lineage>
</organism>
<feature type="domain" description="Putative zinc-finger" evidence="1">
    <location>
        <begin position="55"/>
        <end position="82"/>
    </location>
</feature>
<dbReference type="InterPro" id="IPR027383">
    <property type="entry name" value="Znf_put"/>
</dbReference>
<evidence type="ECO:0000313" key="3">
    <source>
        <dbReference type="Proteomes" id="UP000448292"/>
    </source>
</evidence>
<dbReference type="InterPro" id="IPR041916">
    <property type="entry name" value="Anti_sigma_zinc_sf"/>
</dbReference>
<name>A0A7M3MCX6_9BACT</name>